<dbReference type="AlphaFoldDB" id="A0A392RQA5"/>
<protein>
    <recommendedName>
        <fullName evidence="3">Retrotransposon gag domain-containing protein</fullName>
    </recommendedName>
</protein>
<evidence type="ECO:0000313" key="1">
    <source>
        <dbReference type="EMBL" id="MCI38274.1"/>
    </source>
</evidence>
<keyword evidence="2" id="KW-1185">Reference proteome</keyword>
<feature type="non-terminal residue" evidence="1">
    <location>
        <position position="116"/>
    </location>
</feature>
<dbReference type="PANTHER" id="PTHR33223">
    <property type="entry name" value="CCHC-TYPE DOMAIN-CONTAINING PROTEIN"/>
    <property type="match status" value="1"/>
</dbReference>
<name>A0A392RQA5_9FABA</name>
<dbReference type="PANTHER" id="PTHR33223:SF11">
    <property type="entry name" value="ELEMENT PROTEIN, PUTATIVE-RELATED"/>
    <property type="match status" value="1"/>
</dbReference>
<proteinExistence type="predicted"/>
<sequence length="116" mass="13657">MGNYFKKTDIEEVTLGFQPVNPITLDVKTVVMNELKANQFKGDNSQDPWEHLMNFKEACALQKRPEGTTEDQKKLLLFSFSLTKHANDWLYCLSTKTIQTWKELEEKFLDRFFTED</sequence>
<accession>A0A392RQA5</accession>
<dbReference type="Proteomes" id="UP000265520">
    <property type="component" value="Unassembled WGS sequence"/>
</dbReference>
<evidence type="ECO:0008006" key="3">
    <source>
        <dbReference type="Google" id="ProtNLM"/>
    </source>
</evidence>
<reference evidence="1 2" key="1">
    <citation type="journal article" date="2018" name="Front. Plant Sci.">
        <title>Red Clover (Trifolium pratense) and Zigzag Clover (T. medium) - A Picture of Genomic Similarities and Differences.</title>
        <authorList>
            <person name="Dluhosova J."/>
            <person name="Istvanek J."/>
            <person name="Nedelnik J."/>
            <person name="Repkova J."/>
        </authorList>
    </citation>
    <scope>NUCLEOTIDE SEQUENCE [LARGE SCALE GENOMIC DNA]</scope>
    <source>
        <strain evidence="2">cv. 10/8</strain>
        <tissue evidence="1">Leaf</tissue>
    </source>
</reference>
<evidence type="ECO:0000313" key="2">
    <source>
        <dbReference type="Proteomes" id="UP000265520"/>
    </source>
</evidence>
<dbReference type="EMBL" id="LXQA010253941">
    <property type="protein sequence ID" value="MCI38274.1"/>
    <property type="molecule type" value="Genomic_DNA"/>
</dbReference>
<comment type="caution">
    <text evidence="1">The sequence shown here is derived from an EMBL/GenBank/DDBJ whole genome shotgun (WGS) entry which is preliminary data.</text>
</comment>
<organism evidence="1 2">
    <name type="scientific">Trifolium medium</name>
    <dbReference type="NCBI Taxonomy" id="97028"/>
    <lineage>
        <taxon>Eukaryota</taxon>
        <taxon>Viridiplantae</taxon>
        <taxon>Streptophyta</taxon>
        <taxon>Embryophyta</taxon>
        <taxon>Tracheophyta</taxon>
        <taxon>Spermatophyta</taxon>
        <taxon>Magnoliopsida</taxon>
        <taxon>eudicotyledons</taxon>
        <taxon>Gunneridae</taxon>
        <taxon>Pentapetalae</taxon>
        <taxon>rosids</taxon>
        <taxon>fabids</taxon>
        <taxon>Fabales</taxon>
        <taxon>Fabaceae</taxon>
        <taxon>Papilionoideae</taxon>
        <taxon>50 kb inversion clade</taxon>
        <taxon>NPAAA clade</taxon>
        <taxon>Hologalegina</taxon>
        <taxon>IRL clade</taxon>
        <taxon>Trifolieae</taxon>
        <taxon>Trifolium</taxon>
    </lineage>
</organism>